<protein>
    <recommendedName>
        <fullName evidence="4">BTB domain-containing protein</fullName>
    </recommendedName>
</protein>
<evidence type="ECO:0000313" key="2">
    <source>
        <dbReference type="EMBL" id="PVI06231.1"/>
    </source>
</evidence>
<evidence type="ECO:0000256" key="1">
    <source>
        <dbReference type="SAM" id="MobiDB-lite"/>
    </source>
</evidence>
<dbReference type="Proteomes" id="UP000244855">
    <property type="component" value="Unassembled WGS sequence"/>
</dbReference>
<keyword evidence="3" id="KW-1185">Reference proteome</keyword>
<dbReference type="OrthoDB" id="3945102at2759"/>
<accession>A0A2V1E6V5</accession>
<evidence type="ECO:0000313" key="3">
    <source>
        <dbReference type="Proteomes" id="UP000244855"/>
    </source>
</evidence>
<name>A0A2V1E6V5_9PLEO</name>
<dbReference type="AlphaFoldDB" id="A0A2V1E6V5"/>
<proteinExistence type="predicted"/>
<gene>
    <name evidence="2" type="ORF">DM02DRAFT_583292</name>
</gene>
<dbReference type="EMBL" id="KZ805310">
    <property type="protein sequence ID" value="PVI06231.1"/>
    <property type="molecule type" value="Genomic_DNA"/>
</dbReference>
<organism evidence="2 3">
    <name type="scientific">Periconia macrospinosa</name>
    <dbReference type="NCBI Taxonomy" id="97972"/>
    <lineage>
        <taxon>Eukaryota</taxon>
        <taxon>Fungi</taxon>
        <taxon>Dikarya</taxon>
        <taxon>Ascomycota</taxon>
        <taxon>Pezizomycotina</taxon>
        <taxon>Dothideomycetes</taxon>
        <taxon>Pleosporomycetidae</taxon>
        <taxon>Pleosporales</taxon>
        <taxon>Massarineae</taxon>
        <taxon>Periconiaceae</taxon>
        <taxon>Periconia</taxon>
    </lineage>
</organism>
<reference evidence="2 3" key="1">
    <citation type="journal article" date="2018" name="Sci. Rep.">
        <title>Comparative genomics provides insights into the lifestyle and reveals functional heterogeneity of dark septate endophytic fungi.</title>
        <authorList>
            <person name="Knapp D.G."/>
            <person name="Nemeth J.B."/>
            <person name="Barry K."/>
            <person name="Hainaut M."/>
            <person name="Henrissat B."/>
            <person name="Johnson J."/>
            <person name="Kuo A."/>
            <person name="Lim J.H.P."/>
            <person name="Lipzen A."/>
            <person name="Nolan M."/>
            <person name="Ohm R.A."/>
            <person name="Tamas L."/>
            <person name="Grigoriev I.V."/>
            <person name="Spatafora J.W."/>
            <person name="Nagy L.G."/>
            <person name="Kovacs G.M."/>
        </authorList>
    </citation>
    <scope>NUCLEOTIDE SEQUENCE [LARGE SCALE GENOMIC DNA]</scope>
    <source>
        <strain evidence="2 3">DSE2036</strain>
    </source>
</reference>
<feature type="region of interest" description="Disordered" evidence="1">
    <location>
        <begin position="233"/>
        <end position="253"/>
    </location>
</feature>
<sequence>MDDDDLAFLALDANNNATGTVIVLLPDNSVSHIHNVNPLVVLEQCPLLYHAFEFGTHSFPQANIEATSRSAVVSLLRYLYTGDYIGDDRLDTMLNHAQTYKLAEDFDVPALQVSAYAYFTNATERACCFGTPPADLPDTVHFLYTHLASLQSRQEQKLIDTLLNYVLTTFAYHDLGNNEAFLKAIYDIPEFHQDLCRLNMQRDFQDDGKCPNYVCEPAKEDFGFTLVHRPNPGDGGRLWKDESTPSPMTSPELVSKPVNFDVDSDTLVEDDWSLL</sequence>
<evidence type="ECO:0008006" key="4">
    <source>
        <dbReference type="Google" id="ProtNLM"/>
    </source>
</evidence>